<proteinExistence type="predicted"/>
<dbReference type="Proteomes" id="UP000187209">
    <property type="component" value="Unassembled WGS sequence"/>
</dbReference>
<keyword evidence="1 3" id="KW-0853">WD repeat</keyword>
<keyword evidence="2" id="KW-0677">Repeat</keyword>
<evidence type="ECO:0000256" key="1">
    <source>
        <dbReference type="ARBA" id="ARBA00022574"/>
    </source>
</evidence>
<dbReference type="CDD" id="cd00200">
    <property type="entry name" value="WD40"/>
    <property type="match status" value="1"/>
</dbReference>
<evidence type="ECO:0000256" key="2">
    <source>
        <dbReference type="ARBA" id="ARBA00022737"/>
    </source>
</evidence>
<sequence length="533" mass="60402">MSVLQDTLLDKLNTVADNSFVEKAAKVDCLQTMKNVVRFLKSFVPKKISTTMRYTCLKSSKDEFSAFFSTEQGHLGRLDLKSQEIILDEKLSEMSYWCLALSEDGTFLIAGGDDPVLKKYSTSDLKEIASYEGHTETVYELAMAPFDEFLISVGKDASVLIWAIKSSPCTSVTLCTYEGGTIWSVDLSKNGKYLAIGGIGGKAQVYQLNYTDGVKSTLYHEYANDSDIYDIKLSPKLNFIIFGDANGGIKLLRLETWSLIRSFSHEATINSLDFSNVENLIISGGSDKLIKVWDTKGKYDPIELIGHKMAINSCLISSDNKSILSASFDGYLIIWRMPTFESETRWKCKTPKIVKLWHLNIEKRLEGLGIEENQVQAVYWDPVGNMHEIFKVTKQYPPNIIITEPDLVLFYNYNIHPNDDLSSEGFQPVQDDDDYMFIQIYSLSEYKKLRSHLIKANDKSAYLTVNTKYCFLGEPFRVSIWDYSNFNHIFNVVANKGDVLACMTDADIKTLFSYGTDMTLKKFQLPDLTQESK</sequence>
<organism evidence="4 5">
    <name type="scientific">Stentor coeruleus</name>
    <dbReference type="NCBI Taxonomy" id="5963"/>
    <lineage>
        <taxon>Eukaryota</taxon>
        <taxon>Sar</taxon>
        <taxon>Alveolata</taxon>
        <taxon>Ciliophora</taxon>
        <taxon>Postciliodesmatophora</taxon>
        <taxon>Heterotrichea</taxon>
        <taxon>Heterotrichida</taxon>
        <taxon>Stentoridae</taxon>
        <taxon>Stentor</taxon>
    </lineage>
</organism>
<gene>
    <name evidence="4" type="ORF">SteCoe_9959</name>
</gene>
<feature type="repeat" description="WD" evidence="3">
    <location>
        <begin position="262"/>
        <end position="294"/>
    </location>
</feature>
<dbReference type="InterPro" id="IPR015943">
    <property type="entry name" value="WD40/YVTN_repeat-like_dom_sf"/>
</dbReference>
<dbReference type="PANTHER" id="PTHR44019:SF8">
    <property type="entry name" value="POC1 CENTRIOLAR PROTEIN HOMOLOG"/>
    <property type="match status" value="1"/>
</dbReference>
<dbReference type="Gene3D" id="2.130.10.10">
    <property type="entry name" value="YVTN repeat-like/Quinoprotein amine dehydrogenase"/>
    <property type="match status" value="2"/>
</dbReference>
<dbReference type="InterPro" id="IPR050505">
    <property type="entry name" value="WDR55/POC1"/>
</dbReference>
<dbReference type="Pfam" id="PF00400">
    <property type="entry name" value="WD40"/>
    <property type="match status" value="3"/>
</dbReference>
<dbReference type="SUPFAM" id="SSF50998">
    <property type="entry name" value="Quinoprotein alcohol dehydrogenase-like"/>
    <property type="match status" value="1"/>
</dbReference>
<evidence type="ECO:0000313" key="5">
    <source>
        <dbReference type="Proteomes" id="UP000187209"/>
    </source>
</evidence>
<comment type="caution">
    <text evidence="4">The sequence shown here is derived from an EMBL/GenBank/DDBJ whole genome shotgun (WGS) entry which is preliminary data.</text>
</comment>
<dbReference type="InterPro" id="IPR001680">
    <property type="entry name" value="WD40_rpt"/>
</dbReference>
<reference evidence="4 5" key="1">
    <citation type="submission" date="2016-11" db="EMBL/GenBank/DDBJ databases">
        <title>The macronuclear genome of Stentor coeruleus: a giant cell with tiny introns.</title>
        <authorList>
            <person name="Slabodnick M."/>
            <person name="Ruby J.G."/>
            <person name="Reiff S.B."/>
            <person name="Swart E.C."/>
            <person name="Gosai S."/>
            <person name="Prabakaran S."/>
            <person name="Witkowska E."/>
            <person name="Larue G.E."/>
            <person name="Fisher S."/>
            <person name="Freeman R.M."/>
            <person name="Gunawardena J."/>
            <person name="Chu W."/>
            <person name="Stover N.A."/>
            <person name="Gregory B.D."/>
            <person name="Nowacki M."/>
            <person name="Derisi J."/>
            <person name="Roy S.W."/>
            <person name="Marshall W.F."/>
            <person name="Sood P."/>
        </authorList>
    </citation>
    <scope>NUCLEOTIDE SEQUENCE [LARGE SCALE GENOMIC DNA]</scope>
    <source>
        <strain evidence="4">WM001</strain>
    </source>
</reference>
<dbReference type="EMBL" id="MPUH01000158">
    <property type="protein sequence ID" value="OMJ88143.1"/>
    <property type="molecule type" value="Genomic_DNA"/>
</dbReference>
<dbReference type="PROSITE" id="PS50082">
    <property type="entry name" value="WD_REPEATS_2"/>
    <property type="match status" value="3"/>
</dbReference>
<dbReference type="SMART" id="SM00320">
    <property type="entry name" value="WD40"/>
    <property type="match status" value="7"/>
</dbReference>
<evidence type="ECO:0000313" key="4">
    <source>
        <dbReference type="EMBL" id="OMJ88143.1"/>
    </source>
</evidence>
<dbReference type="PROSITE" id="PS50294">
    <property type="entry name" value="WD_REPEATS_REGION"/>
    <property type="match status" value="3"/>
</dbReference>
<protein>
    <submittedName>
        <fullName evidence="4">Uncharacterized protein</fullName>
    </submittedName>
</protein>
<name>A0A1R2CGL5_9CILI</name>
<feature type="repeat" description="WD" evidence="3">
    <location>
        <begin position="304"/>
        <end position="345"/>
    </location>
</feature>
<dbReference type="PANTHER" id="PTHR44019">
    <property type="entry name" value="WD REPEAT-CONTAINING PROTEIN 55"/>
    <property type="match status" value="1"/>
</dbReference>
<dbReference type="InterPro" id="IPR011047">
    <property type="entry name" value="Quinoprotein_ADH-like_sf"/>
</dbReference>
<feature type="repeat" description="WD" evidence="3">
    <location>
        <begin position="131"/>
        <end position="172"/>
    </location>
</feature>
<evidence type="ECO:0000256" key="3">
    <source>
        <dbReference type="PROSITE-ProRule" id="PRU00221"/>
    </source>
</evidence>
<dbReference type="OrthoDB" id="313415at2759"/>
<dbReference type="AlphaFoldDB" id="A0A1R2CGL5"/>
<keyword evidence="5" id="KW-1185">Reference proteome</keyword>
<accession>A0A1R2CGL5</accession>